<dbReference type="EMBL" id="JAULSV010000006">
    <property type="protein sequence ID" value="KAK0640690.1"/>
    <property type="molecule type" value="Genomic_DNA"/>
</dbReference>
<proteinExistence type="predicted"/>
<keyword evidence="2" id="KW-1185">Reference proteome</keyword>
<dbReference type="InterPro" id="IPR034660">
    <property type="entry name" value="DinB/YfiT-like"/>
</dbReference>
<protein>
    <recommendedName>
        <fullName evidence="3">DUF1993 domain-containing protein</fullName>
    </recommendedName>
</protein>
<dbReference type="AlphaFoldDB" id="A0AA39XVR4"/>
<evidence type="ECO:0000313" key="2">
    <source>
        <dbReference type="Proteomes" id="UP001174936"/>
    </source>
</evidence>
<gene>
    <name evidence="1" type="ORF">B0T16DRAFT_334973</name>
</gene>
<evidence type="ECO:0008006" key="3">
    <source>
        <dbReference type="Google" id="ProtNLM"/>
    </source>
</evidence>
<dbReference type="PANTHER" id="PTHR36922">
    <property type="entry name" value="BLL2446 PROTEIN"/>
    <property type="match status" value="1"/>
</dbReference>
<dbReference type="PANTHER" id="PTHR36922:SF1">
    <property type="entry name" value="DUF1993 DOMAIN-CONTAINING PROTEIN"/>
    <property type="match status" value="1"/>
</dbReference>
<dbReference type="Proteomes" id="UP001174936">
    <property type="component" value="Unassembled WGS sequence"/>
</dbReference>
<reference evidence="1" key="1">
    <citation type="submission" date="2023-06" db="EMBL/GenBank/DDBJ databases">
        <title>Genome-scale phylogeny and comparative genomics of the fungal order Sordariales.</title>
        <authorList>
            <consortium name="Lawrence Berkeley National Laboratory"/>
            <person name="Hensen N."/>
            <person name="Bonometti L."/>
            <person name="Westerberg I."/>
            <person name="Brannstrom I.O."/>
            <person name="Guillou S."/>
            <person name="Cros-Aarteil S."/>
            <person name="Calhoun S."/>
            <person name="Haridas S."/>
            <person name="Kuo A."/>
            <person name="Mondo S."/>
            <person name="Pangilinan J."/>
            <person name="Riley R."/>
            <person name="Labutti K."/>
            <person name="Andreopoulos B."/>
            <person name="Lipzen A."/>
            <person name="Chen C."/>
            <person name="Yanf M."/>
            <person name="Daum C."/>
            <person name="Ng V."/>
            <person name="Clum A."/>
            <person name="Steindorff A."/>
            <person name="Ohm R."/>
            <person name="Martin F."/>
            <person name="Silar P."/>
            <person name="Natvig D."/>
            <person name="Lalanne C."/>
            <person name="Gautier V."/>
            <person name="Ament-Velasquez S.L."/>
            <person name="Kruys A."/>
            <person name="Hutchinson M.I."/>
            <person name="Powell A.J."/>
            <person name="Barry K."/>
            <person name="Miller A.N."/>
            <person name="Grigoriev I.V."/>
            <person name="Debuchy R."/>
            <person name="Gladieux P."/>
            <person name="Thoren M.H."/>
            <person name="Johannesson H."/>
        </authorList>
    </citation>
    <scope>NUCLEOTIDE SEQUENCE</scope>
    <source>
        <strain evidence="1">SMH2532-1</strain>
    </source>
</reference>
<accession>A0AA39XVR4</accession>
<dbReference type="SUPFAM" id="SSF109854">
    <property type="entry name" value="DinB/YfiT-like putative metalloenzymes"/>
    <property type="match status" value="1"/>
</dbReference>
<name>A0AA39XVR4_9PEZI</name>
<organism evidence="1 2">
    <name type="scientific">Cercophora newfieldiana</name>
    <dbReference type="NCBI Taxonomy" id="92897"/>
    <lineage>
        <taxon>Eukaryota</taxon>
        <taxon>Fungi</taxon>
        <taxon>Dikarya</taxon>
        <taxon>Ascomycota</taxon>
        <taxon>Pezizomycotina</taxon>
        <taxon>Sordariomycetes</taxon>
        <taxon>Sordariomycetidae</taxon>
        <taxon>Sordariales</taxon>
        <taxon>Lasiosphaeriaceae</taxon>
        <taxon>Cercophora</taxon>
    </lineage>
</organism>
<comment type="caution">
    <text evidence="1">The sequence shown here is derived from an EMBL/GenBank/DDBJ whole genome shotgun (WGS) entry which is preliminary data.</text>
</comment>
<dbReference type="InterPro" id="IPR018531">
    <property type="entry name" value="DUF1993"/>
</dbReference>
<dbReference type="Gene3D" id="1.20.120.450">
    <property type="entry name" value="dinb family like domain"/>
    <property type="match status" value="1"/>
</dbReference>
<sequence length="176" mass="20118">MATLDTTDYVLGTFNRGLNTLTHILEVAEAHARENNVDFDAEWLPTRLIDDMKPLSFQLQNATSAIKLHLARLTGDAYPYWEDNEKTLEEFKARIAQTKEFLEAVDRAKLKERLEAGMEVEMNWGSLKVKTKAGYAAVHHGIPNFLFHVQTTYAILRSKGVPLGKKDYIEEFFNEV</sequence>
<dbReference type="Pfam" id="PF09351">
    <property type="entry name" value="DUF1993"/>
    <property type="match status" value="1"/>
</dbReference>
<evidence type="ECO:0000313" key="1">
    <source>
        <dbReference type="EMBL" id="KAK0640690.1"/>
    </source>
</evidence>